<dbReference type="InterPro" id="IPR054497">
    <property type="entry name" value="LPMO_AA14"/>
</dbReference>
<feature type="signal peptide" evidence="16">
    <location>
        <begin position="1"/>
        <end position="20"/>
    </location>
</feature>
<dbReference type="GO" id="GO:0008541">
    <property type="term" value="C:proteasome regulatory particle, lid subcomplex"/>
    <property type="evidence" value="ECO:0007669"/>
    <property type="project" value="UniProtKB-ARBA"/>
</dbReference>
<evidence type="ECO:0000259" key="17">
    <source>
        <dbReference type="PROSITE" id="PS50249"/>
    </source>
</evidence>
<keyword evidence="13" id="KW-0325">Glycoprotein</keyword>
<comment type="subcellular location">
    <subcellularLocation>
        <location evidence="3">Secreted</location>
    </subcellularLocation>
</comment>
<dbReference type="InterPro" id="IPR037518">
    <property type="entry name" value="MPN"/>
</dbReference>
<name>A0A8H3AHR4_9AGAM</name>
<dbReference type="Pfam" id="PF13012">
    <property type="entry name" value="MitMem_reg"/>
    <property type="match status" value="1"/>
</dbReference>
<dbReference type="Pfam" id="PF22810">
    <property type="entry name" value="LPMO_AA14"/>
    <property type="match status" value="1"/>
</dbReference>
<dbReference type="EMBL" id="CAJMWS010000325">
    <property type="protein sequence ID" value="CAE6426536.1"/>
    <property type="molecule type" value="Genomic_DNA"/>
</dbReference>
<dbReference type="Gene3D" id="2.70.50.70">
    <property type="match status" value="1"/>
</dbReference>
<evidence type="ECO:0000256" key="1">
    <source>
        <dbReference type="ARBA" id="ARBA00001973"/>
    </source>
</evidence>
<evidence type="ECO:0000256" key="14">
    <source>
        <dbReference type="ARBA" id="ARBA00046340"/>
    </source>
</evidence>
<evidence type="ECO:0000256" key="4">
    <source>
        <dbReference type="ARBA" id="ARBA00008568"/>
    </source>
</evidence>
<protein>
    <recommendedName>
        <fullName evidence="17">MPN domain-containing protein</fullName>
    </recommendedName>
</protein>
<dbReference type="Pfam" id="PF01398">
    <property type="entry name" value="JAB"/>
    <property type="match status" value="1"/>
</dbReference>
<dbReference type="GO" id="GO:0004497">
    <property type="term" value="F:monooxygenase activity"/>
    <property type="evidence" value="ECO:0007669"/>
    <property type="project" value="UniProtKB-KW"/>
</dbReference>
<dbReference type="PANTHER" id="PTHR10540">
    <property type="entry name" value="EUKARYOTIC TRANSLATION INITIATION FACTOR 3 SUBUNIT F-RELATED"/>
    <property type="match status" value="1"/>
</dbReference>
<evidence type="ECO:0000256" key="13">
    <source>
        <dbReference type="ARBA" id="ARBA00023180"/>
    </source>
</evidence>
<feature type="domain" description="MPN" evidence="17">
    <location>
        <begin position="433"/>
        <end position="568"/>
    </location>
</feature>
<dbReference type="GO" id="GO:0008237">
    <property type="term" value="F:metallopeptidase activity"/>
    <property type="evidence" value="ECO:0007669"/>
    <property type="project" value="InterPro"/>
</dbReference>
<keyword evidence="8" id="KW-0647">Proteasome</keyword>
<evidence type="ECO:0000256" key="3">
    <source>
        <dbReference type="ARBA" id="ARBA00004613"/>
    </source>
</evidence>
<feature type="compositionally biased region" description="Basic and acidic residues" evidence="15">
    <location>
        <begin position="714"/>
        <end position="751"/>
    </location>
</feature>
<keyword evidence="5" id="KW-0964">Secreted</keyword>
<dbReference type="Proteomes" id="UP000663846">
    <property type="component" value="Unassembled WGS sequence"/>
</dbReference>
<evidence type="ECO:0000256" key="8">
    <source>
        <dbReference type="ARBA" id="ARBA00022942"/>
    </source>
</evidence>
<evidence type="ECO:0000256" key="15">
    <source>
        <dbReference type="SAM" id="MobiDB-lite"/>
    </source>
</evidence>
<feature type="compositionally biased region" description="Low complexity" evidence="15">
    <location>
        <begin position="397"/>
        <end position="409"/>
    </location>
</feature>
<evidence type="ECO:0000256" key="16">
    <source>
        <dbReference type="SAM" id="SignalP"/>
    </source>
</evidence>
<dbReference type="InterPro" id="IPR033858">
    <property type="entry name" value="MPN_RPN7_8"/>
</dbReference>
<dbReference type="InterPro" id="IPR000555">
    <property type="entry name" value="JAMM/MPN+_dom"/>
</dbReference>
<keyword evidence="9" id="KW-0560">Oxidoreductase</keyword>
<feature type="compositionally biased region" description="Low complexity" evidence="15">
    <location>
        <begin position="287"/>
        <end position="345"/>
    </location>
</feature>
<evidence type="ECO:0000256" key="2">
    <source>
        <dbReference type="ARBA" id="ARBA00002187"/>
    </source>
</evidence>
<keyword evidence="6" id="KW-0479">Metal-binding</keyword>
<comment type="caution">
    <text evidence="18">The sequence shown here is derived from an EMBL/GenBank/DDBJ whole genome shotgun (WGS) entry which is preliminary data.</text>
</comment>
<feature type="region of interest" description="Disordered" evidence="15">
    <location>
        <begin position="710"/>
        <end position="751"/>
    </location>
</feature>
<dbReference type="InterPro" id="IPR024969">
    <property type="entry name" value="EIF3F/CSN6-like_C"/>
</dbReference>
<feature type="region of interest" description="Disordered" evidence="15">
    <location>
        <begin position="280"/>
        <end position="413"/>
    </location>
</feature>
<dbReference type="SMART" id="SM00232">
    <property type="entry name" value="JAB_MPN"/>
    <property type="match status" value="1"/>
</dbReference>
<dbReference type="PANTHER" id="PTHR10540:SF7">
    <property type="entry name" value="26S PROTEASOME NON-ATPASE REGULATORY SUBUNIT 7"/>
    <property type="match status" value="1"/>
</dbReference>
<comment type="similarity">
    <text evidence="14">Belongs to the polysaccharide monooxygenase AA14 family.</text>
</comment>
<evidence type="ECO:0000256" key="12">
    <source>
        <dbReference type="ARBA" id="ARBA00023157"/>
    </source>
</evidence>
<evidence type="ECO:0000256" key="5">
    <source>
        <dbReference type="ARBA" id="ARBA00022525"/>
    </source>
</evidence>
<proteinExistence type="inferred from homology"/>
<keyword evidence="12" id="KW-1015">Disulfide bond</keyword>
<evidence type="ECO:0000256" key="7">
    <source>
        <dbReference type="ARBA" id="ARBA00022729"/>
    </source>
</evidence>
<evidence type="ECO:0000256" key="11">
    <source>
        <dbReference type="ARBA" id="ARBA00023033"/>
    </source>
</evidence>
<evidence type="ECO:0000256" key="9">
    <source>
        <dbReference type="ARBA" id="ARBA00023002"/>
    </source>
</evidence>
<comment type="cofactor">
    <cofactor evidence="1">
        <name>Cu(2+)</name>
        <dbReference type="ChEBI" id="CHEBI:29036"/>
    </cofactor>
</comment>
<dbReference type="Gene3D" id="3.40.140.10">
    <property type="entry name" value="Cytidine Deaminase, domain 2"/>
    <property type="match status" value="1"/>
</dbReference>
<dbReference type="FunFam" id="3.40.140.10:FF:000004">
    <property type="entry name" value="26S proteasome regulatory subunit rpn-8"/>
    <property type="match status" value="1"/>
</dbReference>
<organism evidence="18 19">
    <name type="scientific">Rhizoctonia solani</name>
    <dbReference type="NCBI Taxonomy" id="456999"/>
    <lineage>
        <taxon>Eukaryota</taxon>
        <taxon>Fungi</taxon>
        <taxon>Dikarya</taxon>
        <taxon>Basidiomycota</taxon>
        <taxon>Agaricomycotina</taxon>
        <taxon>Agaricomycetes</taxon>
        <taxon>Cantharellales</taxon>
        <taxon>Ceratobasidiaceae</taxon>
        <taxon>Rhizoctonia</taxon>
    </lineage>
</organism>
<keyword evidence="11" id="KW-0503">Monooxygenase</keyword>
<keyword evidence="10" id="KW-0186">Copper</keyword>
<evidence type="ECO:0000313" key="19">
    <source>
        <dbReference type="Proteomes" id="UP000663846"/>
    </source>
</evidence>
<dbReference type="GO" id="GO:0005576">
    <property type="term" value="C:extracellular region"/>
    <property type="evidence" value="ECO:0007669"/>
    <property type="project" value="UniProtKB-SubCell"/>
</dbReference>
<keyword evidence="7 16" id="KW-0732">Signal</keyword>
<dbReference type="AlphaFoldDB" id="A0A8H3AHR4"/>
<accession>A0A8H3AHR4</accession>
<evidence type="ECO:0000313" key="18">
    <source>
        <dbReference type="EMBL" id="CAE6426536.1"/>
    </source>
</evidence>
<feature type="compositionally biased region" description="Low complexity" evidence="15">
    <location>
        <begin position="357"/>
        <end position="386"/>
    </location>
</feature>
<comment type="function">
    <text evidence="2">Acts as a regulatory subunit of the 26S proteasome which is involved in the ATP-dependent degradation of ubiquitinated proteins.</text>
</comment>
<comment type="similarity">
    <text evidence="4">Belongs to the peptidase M67A family.</text>
</comment>
<evidence type="ECO:0000256" key="6">
    <source>
        <dbReference type="ARBA" id="ARBA00022723"/>
    </source>
</evidence>
<reference evidence="18" key="1">
    <citation type="submission" date="2021-01" db="EMBL/GenBank/DDBJ databases">
        <authorList>
            <person name="Kaushik A."/>
        </authorList>
    </citation>
    <scope>NUCLEOTIDE SEQUENCE</scope>
    <source>
        <strain evidence="18">AG1-1C</strain>
    </source>
</reference>
<dbReference type="PROSITE" id="PS50249">
    <property type="entry name" value="MPN"/>
    <property type="match status" value="1"/>
</dbReference>
<dbReference type="CDD" id="cd08062">
    <property type="entry name" value="MPN_RPN7_8"/>
    <property type="match status" value="1"/>
</dbReference>
<dbReference type="GO" id="GO:0043161">
    <property type="term" value="P:proteasome-mediated ubiquitin-dependent protein catabolic process"/>
    <property type="evidence" value="ECO:0007669"/>
    <property type="project" value="TreeGrafter"/>
</dbReference>
<sequence>MIAKSLFAVLPLVGLARGHAAIFHKSVWGMNVTQSNSPQYGRDNRAVAPLRQLSFNQWWFHGHLDQPPHPDDVMELPAGGKVTTEIACDIGATSLWPWGPGGDHQDGNNPCPNSFTEHIHANNENDLGGCALAIAYKSEASEVKPEDFTVFSVNHRCVWDRYTDFQIPANMPACPNGKCICGWYWQHREDAGGDEMYMNNFQCNITGATVTTPIPAGQVPVRCVDDPSKCVKGAKQPFYWDQAEGNNMFEGIYTPPLYLDTYGFADGAQNDIWDTVGGSSPVASKSADVTPTSVATPTSTAVSASTTAVATDSSSAEASGATTSLQEPSATATSQEASATTTSQEPEAPTAASSLGAPATSTPAQAQTVDPTTPTSSELPTSAPASVAEPTSVDAHTATPSASSTPTATQGGQGHHTCYAYYILGADLAGTTVIVHPLVLLSVADHHARSAARAPNKRVVGVLLGQDNGKTVNVANSFAIPFEEDEKDSKTWFLDHNYIEGMWDMFKKVNARERMIGWYHSGPKLRASDQEINDLFKQFIPRPVMVIVNVRQMDESIPTDAYFAVEKIKDDGTETQKTFFHVPSAIEAEEAEEIGVEHLLRDIKDSTTTTLATRVSNQLASLRGLSARLREISAYLKRTSQPPGESGALPPNHQIAYQLQDALSLLPDLDNPDTTRSFTTATNDQLLVVYLSSLVRAVIALHALVDNKAANGRAELEEGKEKTKDEKKEEVKKDETKTEKESGATEGGKRA</sequence>
<gene>
    <name evidence="18" type="ORF">RDB_LOCUS99508</name>
</gene>
<evidence type="ECO:0000256" key="10">
    <source>
        <dbReference type="ARBA" id="ARBA00023008"/>
    </source>
</evidence>
<feature type="chain" id="PRO_5034218353" description="MPN domain-containing protein" evidence="16">
    <location>
        <begin position="21"/>
        <end position="751"/>
    </location>
</feature>
<dbReference type="GO" id="GO:0046872">
    <property type="term" value="F:metal ion binding"/>
    <property type="evidence" value="ECO:0007669"/>
    <property type="project" value="UniProtKB-KW"/>
</dbReference>